<evidence type="ECO:0008006" key="4">
    <source>
        <dbReference type="Google" id="ProtNLM"/>
    </source>
</evidence>
<reference evidence="2" key="1">
    <citation type="journal article" date="2023" name="Insect Mol. Biol.">
        <title>Genome sequencing provides insights into the evolution of gene families encoding plant cell wall-degrading enzymes in longhorned beetles.</title>
        <authorList>
            <person name="Shin N.R."/>
            <person name="Okamura Y."/>
            <person name="Kirsch R."/>
            <person name="Pauchet Y."/>
        </authorList>
    </citation>
    <scope>NUCLEOTIDE SEQUENCE</scope>
    <source>
        <strain evidence="2">MMC_N1</strain>
    </source>
</reference>
<dbReference type="Proteomes" id="UP001162164">
    <property type="component" value="Unassembled WGS sequence"/>
</dbReference>
<evidence type="ECO:0000256" key="1">
    <source>
        <dbReference type="SAM" id="Phobius"/>
    </source>
</evidence>
<sequence>MLIFKLFISFQQNIVILSALTTLAAVEVKAVALFSFFEIVSAVILFLTDWSMYSSAMSR</sequence>
<feature type="transmembrane region" description="Helical" evidence="1">
    <location>
        <begin position="32"/>
        <end position="53"/>
    </location>
</feature>
<keyword evidence="1" id="KW-0472">Membrane</keyword>
<accession>A0ABQ9K4B5</accession>
<evidence type="ECO:0000313" key="3">
    <source>
        <dbReference type="Proteomes" id="UP001162164"/>
    </source>
</evidence>
<keyword evidence="3" id="KW-1185">Reference proteome</keyword>
<protein>
    <recommendedName>
        <fullName evidence="4">NADH dehydrogenase subunit 4L</fullName>
    </recommendedName>
</protein>
<feature type="transmembrane region" description="Helical" evidence="1">
    <location>
        <begin position="7"/>
        <end position="26"/>
    </location>
</feature>
<evidence type="ECO:0000313" key="2">
    <source>
        <dbReference type="EMBL" id="KAJ8985443.1"/>
    </source>
</evidence>
<keyword evidence="1" id="KW-1133">Transmembrane helix</keyword>
<comment type="caution">
    <text evidence="2">The sequence shown here is derived from an EMBL/GenBank/DDBJ whole genome shotgun (WGS) entry which is preliminary data.</text>
</comment>
<dbReference type="EMBL" id="JAPWTJ010000014">
    <property type="protein sequence ID" value="KAJ8985443.1"/>
    <property type="molecule type" value="Genomic_DNA"/>
</dbReference>
<name>A0ABQ9K4B5_9CUCU</name>
<proteinExistence type="predicted"/>
<organism evidence="2 3">
    <name type="scientific">Molorchus minor</name>
    <dbReference type="NCBI Taxonomy" id="1323400"/>
    <lineage>
        <taxon>Eukaryota</taxon>
        <taxon>Metazoa</taxon>
        <taxon>Ecdysozoa</taxon>
        <taxon>Arthropoda</taxon>
        <taxon>Hexapoda</taxon>
        <taxon>Insecta</taxon>
        <taxon>Pterygota</taxon>
        <taxon>Neoptera</taxon>
        <taxon>Endopterygota</taxon>
        <taxon>Coleoptera</taxon>
        <taxon>Polyphaga</taxon>
        <taxon>Cucujiformia</taxon>
        <taxon>Chrysomeloidea</taxon>
        <taxon>Cerambycidae</taxon>
        <taxon>Lamiinae</taxon>
        <taxon>Monochamini</taxon>
        <taxon>Molorchus</taxon>
    </lineage>
</organism>
<gene>
    <name evidence="2" type="ORF">NQ317_017075</name>
</gene>
<keyword evidence="1" id="KW-0812">Transmembrane</keyword>